<evidence type="ECO:0000313" key="3">
    <source>
        <dbReference type="Proteomes" id="UP000219329"/>
    </source>
</evidence>
<organism evidence="2 3">
    <name type="scientific">OM182 bacterium MED-G28</name>
    <dbReference type="NCBI Taxonomy" id="1986256"/>
    <lineage>
        <taxon>Bacteria</taxon>
        <taxon>Pseudomonadati</taxon>
        <taxon>Pseudomonadota</taxon>
        <taxon>Gammaproteobacteria</taxon>
        <taxon>OMG group</taxon>
        <taxon>OM182 clade</taxon>
    </lineage>
</organism>
<dbReference type="EMBL" id="NTJZ01000007">
    <property type="protein sequence ID" value="PDH33693.1"/>
    <property type="molecule type" value="Genomic_DNA"/>
</dbReference>
<dbReference type="Proteomes" id="UP000219329">
    <property type="component" value="Unassembled WGS sequence"/>
</dbReference>
<sequence>MQRITVSFDTWIQLFGMIALLGGLVFVGLEMQQSQRIAIAGQVQARNDSLMTYIMAPLEGNTVALQFFDLSQVSEGNDVVDFSNEEERLVYDQIIRFRVVSLQNAWQQYNLGMIPEDTFKYTSDLIMSMYSNCYLRNLIQGRASQGFLSYLEANKTVECPG</sequence>
<protein>
    <submittedName>
        <fullName evidence="2">Uncharacterized protein</fullName>
    </submittedName>
</protein>
<evidence type="ECO:0000313" key="2">
    <source>
        <dbReference type="EMBL" id="PDH33693.1"/>
    </source>
</evidence>
<comment type="caution">
    <text evidence="2">The sequence shown here is derived from an EMBL/GenBank/DDBJ whole genome shotgun (WGS) entry which is preliminary data.</text>
</comment>
<accession>A0A2A5WBL2</accession>
<gene>
    <name evidence="2" type="ORF">CNF02_08190</name>
</gene>
<keyword evidence="1" id="KW-1133">Transmembrane helix</keyword>
<reference evidence="2 3" key="1">
    <citation type="submission" date="2017-08" db="EMBL/GenBank/DDBJ databases">
        <title>Fine stratification of microbial communities through a metagenomic profile of the photic zone.</title>
        <authorList>
            <person name="Haro-Moreno J.M."/>
            <person name="Lopez-Perez M."/>
            <person name="De La Torre J."/>
            <person name="Picazo A."/>
            <person name="Camacho A."/>
            <person name="Rodriguez-Valera F."/>
        </authorList>
    </citation>
    <scope>NUCLEOTIDE SEQUENCE [LARGE SCALE GENOMIC DNA]</scope>
    <source>
        <strain evidence="2">MED-G28</strain>
    </source>
</reference>
<keyword evidence="1" id="KW-0472">Membrane</keyword>
<dbReference type="AlphaFoldDB" id="A0A2A5WBL2"/>
<name>A0A2A5WBL2_9GAMM</name>
<keyword evidence="1" id="KW-0812">Transmembrane</keyword>
<proteinExistence type="predicted"/>
<feature type="transmembrane region" description="Helical" evidence="1">
    <location>
        <begin position="12"/>
        <end position="29"/>
    </location>
</feature>
<evidence type="ECO:0000256" key="1">
    <source>
        <dbReference type="SAM" id="Phobius"/>
    </source>
</evidence>